<reference evidence="2 3" key="1">
    <citation type="submission" date="2016-10" db="EMBL/GenBank/DDBJ databases">
        <authorList>
            <person name="Varghese N."/>
        </authorList>
    </citation>
    <scope>NUCLEOTIDE SEQUENCE [LARGE SCALE GENOMIC DNA]</scope>
</reference>
<dbReference type="AlphaFoldDB" id="A0A1Y6LPK9"/>
<dbReference type="Proteomes" id="UP000215453">
    <property type="component" value="Chromosome 7"/>
</dbReference>
<organism evidence="2 3">
    <name type="scientific">Zymoseptoria tritici ST99CH_1A5</name>
    <dbReference type="NCBI Taxonomy" id="1276529"/>
    <lineage>
        <taxon>Eukaryota</taxon>
        <taxon>Fungi</taxon>
        <taxon>Dikarya</taxon>
        <taxon>Ascomycota</taxon>
        <taxon>Pezizomycotina</taxon>
        <taxon>Dothideomycetes</taxon>
        <taxon>Dothideomycetidae</taxon>
        <taxon>Mycosphaerellales</taxon>
        <taxon>Mycosphaerellaceae</taxon>
        <taxon>Zymoseptoria</taxon>
    </lineage>
</organism>
<feature type="region of interest" description="Disordered" evidence="1">
    <location>
        <begin position="1"/>
        <end position="28"/>
    </location>
</feature>
<feature type="compositionally biased region" description="Basic and acidic residues" evidence="1">
    <location>
        <begin position="1"/>
        <end position="10"/>
    </location>
</feature>
<proteinExistence type="predicted"/>
<protein>
    <submittedName>
        <fullName evidence="2">Uncharacterized protein</fullName>
    </submittedName>
</protein>
<evidence type="ECO:0000313" key="3">
    <source>
        <dbReference type="Proteomes" id="UP000215453"/>
    </source>
</evidence>
<gene>
    <name evidence="2" type="ORF">ZT1A5_G7785</name>
</gene>
<name>A0A1Y6LPK9_ZYMTR</name>
<evidence type="ECO:0000313" key="2">
    <source>
        <dbReference type="EMBL" id="SMY26342.1"/>
    </source>
</evidence>
<evidence type="ECO:0000256" key="1">
    <source>
        <dbReference type="SAM" id="MobiDB-lite"/>
    </source>
</evidence>
<dbReference type="EMBL" id="LT882682">
    <property type="protein sequence ID" value="SMY26342.1"/>
    <property type="molecule type" value="Genomic_DNA"/>
</dbReference>
<sequence>MSPSHDDGDTRQPLLAETETGPRTSSHLEKLACDRKERLRRFLSFCMAIDYGITSETPDQLTNEDFCFFVNLGRRCFLRRGQDRPLLKADGLGYLYLTPVDITVDDPVVQNGLMQPSMELGVPCSAVVVTLRLFLRSINFWRTGYTSQIEWLACKTGMDNLAARFWMERWVVLSVLYKQAHTTQTFYDFLCDRILKVQRLYFSQIRSPQEYYFTPRGSRLRMNEVFCLDDERMAGQKLLDEEGGPGTVKDLRRASLMADRFSPAMESDPLSLKLVRFWTKTRDGRRYDSVV</sequence>
<accession>A0A1Y6LPK9</accession>